<evidence type="ECO:0000256" key="3">
    <source>
        <dbReference type="ARBA" id="ARBA00022679"/>
    </source>
</evidence>
<evidence type="ECO:0000256" key="7">
    <source>
        <dbReference type="ARBA" id="ARBA00023136"/>
    </source>
</evidence>
<feature type="transmembrane region" description="Helical" evidence="11">
    <location>
        <begin position="367"/>
        <end position="389"/>
    </location>
</feature>
<evidence type="ECO:0000256" key="8">
    <source>
        <dbReference type="ARBA" id="ARBA00023315"/>
    </source>
</evidence>
<feature type="transmembrane region" description="Helical" evidence="11">
    <location>
        <begin position="119"/>
        <end position="141"/>
    </location>
</feature>
<accession>A0A914LF75</accession>
<feature type="transmembrane region" description="Helical" evidence="11">
    <location>
        <begin position="280"/>
        <end position="309"/>
    </location>
</feature>
<evidence type="ECO:0000256" key="4">
    <source>
        <dbReference type="ARBA" id="ARBA00022692"/>
    </source>
</evidence>
<keyword evidence="4 11" id="KW-0812">Transmembrane</keyword>
<feature type="transmembrane region" description="Helical" evidence="11">
    <location>
        <begin position="45"/>
        <end position="69"/>
    </location>
</feature>
<evidence type="ECO:0000256" key="10">
    <source>
        <dbReference type="PIRSR" id="PIRSR000439-1"/>
    </source>
</evidence>
<evidence type="ECO:0000256" key="5">
    <source>
        <dbReference type="ARBA" id="ARBA00022824"/>
    </source>
</evidence>
<protein>
    <recommendedName>
        <fullName evidence="9">O-acyltransferase</fullName>
    </recommendedName>
</protein>
<sequence>MKNKKEDAQKEKQKISSNFREKEFVERPSLLEKHFNEENGQYLELYNFFLAVFILAVMGTWLHDFYIYGNPLHHLWLFRWNFTQFPQTMLIWLIMFLSTLIFPFYLFNIKPGTDRSTNFINYWLFIFIYCLYQFGLFYFSLKALFWLELRGACCFIITCENTRIAMKVHSFVRENFFTTLANLSSKTSEQNCANVKNSDVSEGVEDPQNSTSTPSWKHFVYFIFCPALLYRHSYPMSQTRSWRKVFNHFIHCLASIYAVNISFTQVVIPLFSRIQYSEDGLYLVLFTAIFPSIIPGSVCLFIGIFYGLLHSWLSMFAEAMYFADRHFYSVHILNWWSSRNMAYYYRSWNLVVHEWLYTYIYRDISNLLGSTTFGNALAQMSVFFISAVFHEYWFTVGLRMFYPIIFFLYFVIGGIIFLLSNLIKKPSSTWNVVLWWNLMLGTGIFFACYASEWYARQRCSKIYENDLLDLLIPRVWDCQHRLK</sequence>
<keyword evidence="7 9" id="KW-0472">Membrane</keyword>
<evidence type="ECO:0000256" key="1">
    <source>
        <dbReference type="ARBA" id="ARBA00004477"/>
    </source>
</evidence>
<keyword evidence="8 9" id="KW-0012">Acyltransferase</keyword>
<dbReference type="GO" id="GO:0005789">
    <property type="term" value="C:endoplasmic reticulum membrane"/>
    <property type="evidence" value="ECO:0007669"/>
    <property type="project" value="UniProtKB-SubCell"/>
</dbReference>
<comment type="similarity">
    <text evidence="2 9">Belongs to the membrane-bound acyltransferase family. Sterol o-acyltransferase subfamily.</text>
</comment>
<organism evidence="12 13">
    <name type="scientific">Meloidogyne incognita</name>
    <name type="common">Southern root-knot nematode worm</name>
    <name type="synonym">Oxyuris incognita</name>
    <dbReference type="NCBI Taxonomy" id="6306"/>
    <lineage>
        <taxon>Eukaryota</taxon>
        <taxon>Metazoa</taxon>
        <taxon>Ecdysozoa</taxon>
        <taxon>Nematoda</taxon>
        <taxon>Chromadorea</taxon>
        <taxon>Rhabditida</taxon>
        <taxon>Tylenchina</taxon>
        <taxon>Tylenchomorpha</taxon>
        <taxon>Tylenchoidea</taxon>
        <taxon>Meloidogynidae</taxon>
        <taxon>Meloidogyninae</taxon>
        <taxon>Meloidogyne</taxon>
        <taxon>Meloidogyne incognita group</taxon>
    </lineage>
</organism>
<keyword evidence="5 9" id="KW-0256">Endoplasmic reticulum</keyword>
<evidence type="ECO:0000256" key="2">
    <source>
        <dbReference type="ARBA" id="ARBA00009010"/>
    </source>
</evidence>
<keyword evidence="3 9" id="KW-0808">Transferase</keyword>
<dbReference type="WBParaSite" id="Minc3s00464g12788">
    <property type="protein sequence ID" value="Minc3s00464g12788"/>
    <property type="gene ID" value="Minc3s00464g12788"/>
</dbReference>
<dbReference type="PANTHER" id="PTHR10408">
    <property type="entry name" value="STEROL O-ACYLTRANSFERASE"/>
    <property type="match status" value="1"/>
</dbReference>
<dbReference type="Pfam" id="PF03062">
    <property type="entry name" value="MBOAT"/>
    <property type="match status" value="1"/>
</dbReference>
<feature type="transmembrane region" description="Helical" evidence="11">
    <location>
        <begin position="435"/>
        <end position="455"/>
    </location>
</feature>
<evidence type="ECO:0000256" key="6">
    <source>
        <dbReference type="ARBA" id="ARBA00022989"/>
    </source>
</evidence>
<dbReference type="AlphaFoldDB" id="A0A914LF75"/>
<feature type="transmembrane region" description="Helical" evidence="11">
    <location>
        <begin position="401"/>
        <end position="423"/>
    </location>
</feature>
<dbReference type="InterPro" id="IPR004299">
    <property type="entry name" value="MBOAT_fam"/>
</dbReference>
<feature type="transmembrane region" description="Helical" evidence="11">
    <location>
        <begin position="245"/>
        <end position="268"/>
    </location>
</feature>
<evidence type="ECO:0000256" key="9">
    <source>
        <dbReference type="PIRNR" id="PIRNR000439"/>
    </source>
</evidence>
<evidence type="ECO:0000256" key="11">
    <source>
        <dbReference type="SAM" id="Phobius"/>
    </source>
</evidence>
<dbReference type="PANTHER" id="PTHR10408:SF8">
    <property type="entry name" value="O-ACYLTRANSFERASE"/>
    <property type="match status" value="1"/>
</dbReference>
<name>A0A914LF75_MELIC</name>
<comment type="subcellular location">
    <subcellularLocation>
        <location evidence="1 9">Endoplasmic reticulum membrane</location>
        <topology evidence="1 9">Multi-pass membrane protein</topology>
    </subcellularLocation>
</comment>
<feature type="active site" evidence="10">
    <location>
        <position position="390"/>
    </location>
</feature>
<feature type="transmembrane region" description="Helical" evidence="11">
    <location>
        <begin position="89"/>
        <end position="107"/>
    </location>
</feature>
<reference evidence="13" key="1">
    <citation type="submission" date="2022-11" db="UniProtKB">
        <authorList>
            <consortium name="WormBaseParasite"/>
        </authorList>
    </citation>
    <scope>IDENTIFICATION</scope>
</reference>
<evidence type="ECO:0000313" key="12">
    <source>
        <dbReference type="Proteomes" id="UP000887563"/>
    </source>
</evidence>
<dbReference type="GO" id="GO:0008374">
    <property type="term" value="F:O-acyltransferase activity"/>
    <property type="evidence" value="ECO:0007669"/>
    <property type="project" value="InterPro"/>
</dbReference>
<proteinExistence type="inferred from homology"/>
<dbReference type="PIRSF" id="PIRSF000439">
    <property type="entry name" value="Oat_ACAT_DAG_ARE"/>
    <property type="match status" value="1"/>
</dbReference>
<dbReference type="GO" id="GO:0008203">
    <property type="term" value="P:cholesterol metabolic process"/>
    <property type="evidence" value="ECO:0007669"/>
    <property type="project" value="TreeGrafter"/>
</dbReference>
<keyword evidence="12" id="KW-1185">Reference proteome</keyword>
<dbReference type="Proteomes" id="UP000887563">
    <property type="component" value="Unplaced"/>
</dbReference>
<dbReference type="InterPro" id="IPR014371">
    <property type="entry name" value="Oat_ACAT_DAG_ARE"/>
</dbReference>
<evidence type="ECO:0000313" key="13">
    <source>
        <dbReference type="WBParaSite" id="Minc3s00464g12788"/>
    </source>
</evidence>
<keyword evidence="6 11" id="KW-1133">Transmembrane helix</keyword>